<dbReference type="SMART" id="SM00515">
    <property type="entry name" value="eIF5C"/>
    <property type="match status" value="1"/>
</dbReference>
<evidence type="ECO:0000259" key="9">
    <source>
        <dbReference type="PROSITE" id="PS51363"/>
    </source>
</evidence>
<evidence type="ECO:0000256" key="6">
    <source>
        <dbReference type="ARBA" id="ARBA00023136"/>
    </source>
</evidence>
<dbReference type="GO" id="GO:0006883">
    <property type="term" value="P:intracellular sodium ion homeostasis"/>
    <property type="evidence" value="ECO:0007669"/>
    <property type="project" value="TreeGrafter"/>
</dbReference>
<evidence type="ECO:0000256" key="5">
    <source>
        <dbReference type="ARBA" id="ARBA00022989"/>
    </source>
</evidence>
<dbReference type="InterPro" id="IPR038702">
    <property type="entry name" value="Na/K_ATPase_sub_beta_sf"/>
</dbReference>
<feature type="compositionally biased region" description="Low complexity" evidence="7">
    <location>
        <begin position="296"/>
        <end position="321"/>
    </location>
</feature>
<name>A0A9D4Q4U3_RHISA</name>
<dbReference type="GO" id="GO:0036376">
    <property type="term" value="P:sodium ion export across plasma membrane"/>
    <property type="evidence" value="ECO:0007669"/>
    <property type="project" value="TreeGrafter"/>
</dbReference>
<dbReference type="GO" id="GO:0005890">
    <property type="term" value="C:sodium:potassium-exchanging ATPase complex"/>
    <property type="evidence" value="ECO:0007669"/>
    <property type="project" value="InterPro"/>
</dbReference>
<evidence type="ECO:0000256" key="8">
    <source>
        <dbReference type="SAM" id="Phobius"/>
    </source>
</evidence>
<dbReference type="AlphaFoldDB" id="A0A9D4Q4U3"/>
<dbReference type="Gene3D" id="2.60.40.1660">
    <property type="entry name" value="Na, k-atpase alpha subunit"/>
    <property type="match status" value="1"/>
</dbReference>
<comment type="subcellular location">
    <subcellularLocation>
        <location evidence="1">Membrane</location>
        <topology evidence="1">Single-pass type II membrane protein</topology>
    </subcellularLocation>
</comment>
<dbReference type="CDD" id="cd11559">
    <property type="entry name" value="W2_eIF4G1_like"/>
    <property type="match status" value="1"/>
</dbReference>
<dbReference type="InterPro" id="IPR000402">
    <property type="entry name" value="Na/K_ATPase_sub_beta"/>
</dbReference>
<feature type="transmembrane region" description="Helical" evidence="8">
    <location>
        <begin position="389"/>
        <end position="411"/>
    </location>
</feature>
<keyword evidence="11" id="KW-1185">Reference proteome</keyword>
<dbReference type="Pfam" id="PF00287">
    <property type="entry name" value="Na_K-ATPase"/>
    <property type="match status" value="1"/>
</dbReference>
<feature type="region of interest" description="Disordered" evidence="7">
    <location>
        <begin position="270"/>
        <end position="374"/>
    </location>
</feature>
<organism evidence="10 11">
    <name type="scientific">Rhipicephalus sanguineus</name>
    <name type="common">Brown dog tick</name>
    <name type="synonym">Ixodes sanguineus</name>
    <dbReference type="NCBI Taxonomy" id="34632"/>
    <lineage>
        <taxon>Eukaryota</taxon>
        <taxon>Metazoa</taxon>
        <taxon>Ecdysozoa</taxon>
        <taxon>Arthropoda</taxon>
        <taxon>Chelicerata</taxon>
        <taxon>Arachnida</taxon>
        <taxon>Acari</taxon>
        <taxon>Parasitiformes</taxon>
        <taxon>Ixodida</taxon>
        <taxon>Ixodoidea</taxon>
        <taxon>Ixodidae</taxon>
        <taxon>Rhipicephalinae</taxon>
        <taxon>Rhipicephalus</taxon>
        <taxon>Rhipicephalus</taxon>
    </lineage>
</organism>
<evidence type="ECO:0000256" key="1">
    <source>
        <dbReference type="ARBA" id="ARBA00004606"/>
    </source>
</evidence>
<dbReference type="GO" id="GO:0001671">
    <property type="term" value="F:ATPase activator activity"/>
    <property type="evidence" value="ECO:0007669"/>
    <property type="project" value="TreeGrafter"/>
</dbReference>
<comment type="similarity">
    <text evidence="2">Belongs to the X(+)/potassium ATPases subunit beta family.</text>
</comment>
<dbReference type="EMBL" id="JABSTV010001248">
    <property type="protein sequence ID" value="KAH7967646.1"/>
    <property type="molecule type" value="Genomic_DNA"/>
</dbReference>
<reference evidence="10" key="1">
    <citation type="journal article" date="2020" name="Cell">
        <title>Large-Scale Comparative Analyses of Tick Genomes Elucidate Their Genetic Diversity and Vector Capacities.</title>
        <authorList>
            <consortium name="Tick Genome and Microbiome Consortium (TIGMIC)"/>
            <person name="Jia N."/>
            <person name="Wang J."/>
            <person name="Shi W."/>
            <person name="Du L."/>
            <person name="Sun Y."/>
            <person name="Zhan W."/>
            <person name="Jiang J.F."/>
            <person name="Wang Q."/>
            <person name="Zhang B."/>
            <person name="Ji P."/>
            <person name="Bell-Sakyi L."/>
            <person name="Cui X.M."/>
            <person name="Yuan T.T."/>
            <person name="Jiang B.G."/>
            <person name="Yang W.F."/>
            <person name="Lam T.T."/>
            <person name="Chang Q.C."/>
            <person name="Ding S.J."/>
            <person name="Wang X.J."/>
            <person name="Zhu J.G."/>
            <person name="Ruan X.D."/>
            <person name="Zhao L."/>
            <person name="Wei J.T."/>
            <person name="Ye R.Z."/>
            <person name="Que T.C."/>
            <person name="Du C.H."/>
            <person name="Zhou Y.H."/>
            <person name="Cheng J.X."/>
            <person name="Dai P.F."/>
            <person name="Guo W.B."/>
            <person name="Han X.H."/>
            <person name="Huang E.J."/>
            <person name="Li L.F."/>
            <person name="Wei W."/>
            <person name="Gao Y.C."/>
            <person name="Liu J.Z."/>
            <person name="Shao H.Z."/>
            <person name="Wang X."/>
            <person name="Wang C.C."/>
            <person name="Yang T.C."/>
            <person name="Huo Q.B."/>
            <person name="Li W."/>
            <person name="Chen H.Y."/>
            <person name="Chen S.E."/>
            <person name="Zhou L.G."/>
            <person name="Ni X.B."/>
            <person name="Tian J.H."/>
            <person name="Sheng Y."/>
            <person name="Liu T."/>
            <person name="Pan Y.S."/>
            <person name="Xia L.Y."/>
            <person name="Li J."/>
            <person name="Zhao F."/>
            <person name="Cao W.C."/>
        </authorList>
    </citation>
    <scope>NUCLEOTIDE SEQUENCE</scope>
    <source>
        <strain evidence="10">Rsan-2018</strain>
    </source>
</reference>
<keyword evidence="6 8" id="KW-0472">Membrane</keyword>
<dbReference type="InterPro" id="IPR016024">
    <property type="entry name" value="ARM-type_fold"/>
</dbReference>
<evidence type="ECO:0000313" key="11">
    <source>
        <dbReference type="Proteomes" id="UP000821837"/>
    </source>
</evidence>
<dbReference type="Proteomes" id="UP000821837">
    <property type="component" value="Unassembled WGS sequence"/>
</dbReference>
<dbReference type="SUPFAM" id="SSF48371">
    <property type="entry name" value="ARM repeat"/>
    <property type="match status" value="1"/>
</dbReference>
<reference evidence="10" key="2">
    <citation type="submission" date="2021-09" db="EMBL/GenBank/DDBJ databases">
        <authorList>
            <person name="Jia N."/>
            <person name="Wang J."/>
            <person name="Shi W."/>
            <person name="Du L."/>
            <person name="Sun Y."/>
            <person name="Zhan W."/>
            <person name="Jiang J."/>
            <person name="Wang Q."/>
            <person name="Zhang B."/>
            <person name="Ji P."/>
            <person name="Sakyi L.B."/>
            <person name="Cui X."/>
            <person name="Yuan T."/>
            <person name="Jiang B."/>
            <person name="Yang W."/>
            <person name="Lam T.T.-Y."/>
            <person name="Chang Q."/>
            <person name="Ding S."/>
            <person name="Wang X."/>
            <person name="Zhu J."/>
            <person name="Ruan X."/>
            <person name="Zhao L."/>
            <person name="Wei J."/>
            <person name="Que T."/>
            <person name="Du C."/>
            <person name="Cheng J."/>
            <person name="Dai P."/>
            <person name="Han X."/>
            <person name="Huang E."/>
            <person name="Gao Y."/>
            <person name="Liu J."/>
            <person name="Shao H."/>
            <person name="Ye R."/>
            <person name="Li L."/>
            <person name="Wei W."/>
            <person name="Wang X."/>
            <person name="Wang C."/>
            <person name="Huo Q."/>
            <person name="Li W."/>
            <person name="Guo W."/>
            <person name="Chen H."/>
            <person name="Chen S."/>
            <person name="Zhou L."/>
            <person name="Zhou L."/>
            <person name="Ni X."/>
            <person name="Tian J."/>
            <person name="Zhou Y."/>
            <person name="Sheng Y."/>
            <person name="Liu T."/>
            <person name="Pan Y."/>
            <person name="Xia L."/>
            <person name="Li J."/>
            <person name="Zhao F."/>
            <person name="Cao W."/>
        </authorList>
    </citation>
    <scope>NUCLEOTIDE SEQUENCE</scope>
    <source>
        <strain evidence="10">Rsan-2018</strain>
        <tissue evidence="10">Larvae</tissue>
    </source>
</reference>
<gene>
    <name evidence="10" type="ORF">HPB52_001523</name>
</gene>
<sequence>MHCLQVDLESLLPEGNRGPERLAEVLEDRGLGFLLPRLQGDLWRQLKADPSATALYRWIRDSVDSQQQTQPAFVHALSAVQQQQQNAAAPERAQLDKERELLERYQALLRAFLGERPALQLAALYALQTLWHSLGFPKGMLLRWFVLLYDLEIVEEEAFLKWKEDVNDDYPGKGKALFQVGVLHYCLLAALCLGINSAMPYTMDVATQVSLGTALATDRGVASGERPQLFAWGPKLKRHAPVWAAAAQGDGVSGVPDRCQLFRIPPCAASVRAPSQPRTPSPAPASLREEQEERPGGTATPSSAAAGAEEQATAAPPQAAAVVDHSRPAMAPPAKEAQEPEKVPLRTVSAAADGPEDGAATKADGAPSADQQQEEQRGAFSLWLAKPRVMWWIAVLVAILLVAVVLIATLLSTGREVDDVVWTDDASLLTVWPRPKGKHRMIWFRHGSLPHEGREWPELTVQLKDLMSAYDPVRAARNSNVTECFGRRPEHGKVCLFDIRAVAPECTAALDFGYKEGSPCVFLQFSNVPGWEPAPIAQHEAAQLLPAPLLPLLKPGLVLLQCEGDTVVDRENLGGVVYTPYQGFRTEFFPYTGHKDYMAPMVAVQFRKPSTAIVIGVRCRLWVRNPPPANASAELFFNLLVD</sequence>
<accession>A0A9D4Q4U3</accession>
<protein>
    <recommendedName>
        <fullName evidence="9">W2 domain-containing protein</fullName>
    </recommendedName>
</protein>
<evidence type="ECO:0000256" key="7">
    <source>
        <dbReference type="SAM" id="MobiDB-lite"/>
    </source>
</evidence>
<comment type="caution">
    <text evidence="10">The sequence shown here is derived from an EMBL/GenBank/DDBJ whole genome shotgun (WGS) entry which is preliminary data.</text>
</comment>
<dbReference type="GO" id="GO:0030007">
    <property type="term" value="P:intracellular potassium ion homeostasis"/>
    <property type="evidence" value="ECO:0007669"/>
    <property type="project" value="TreeGrafter"/>
</dbReference>
<evidence type="ECO:0000256" key="3">
    <source>
        <dbReference type="ARBA" id="ARBA00022692"/>
    </source>
</evidence>
<dbReference type="GO" id="GO:1990573">
    <property type="term" value="P:potassium ion import across plasma membrane"/>
    <property type="evidence" value="ECO:0007669"/>
    <property type="project" value="TreeGrafter"/>
</dbReference>
<evidence type="ECO:0000313" key="10">
    <source>
        <dbReference type="EMBL" id="KAH7967646.1"/>
    </source>
</evidence>
<dbReference type="VEuPathDB" id="VectorBase:RSAN_050584"/>
<dbReference type="InterPro" id="IPR003307">
    <property type="entry name" value="W2_domain"/>
</dbReference>
<keyword evidence="5 8" id="KW-1133">Transmembrane helix</keyword>
<dbReference type="PANTHER" id="PTHR11523:SF28">
    <property type="entry name" value="NA_K-ATPASE BETA SUBUNIT ISOFORM 4-RELATED"/>
    <property type="match status" value="1"/>
</dbReference>
<dbReference type="VEuPathDB" id="VectorBase:RSAN_044508"/>
<keyword evidence="3 8" id="KW-0812">Transmembrane</keyword>
<feature type="domain" description="W2" evidence="9">
    <location>
        <begin position="28"/>
        <end position="201"/>
    </location>
</feature>
<dbReference type="PROSITE" id="PS51363">
    <property type="entry name" value="W2"/>
    <property type="match status" value="1"/>
</dbReference>
<dbReference type="Pfam" id="PF02020">
    <property type="entry name" value="W2"/>
    <property type="match status" value="1"/>
</dbReference>
<proteinExistence type="inferred from homology"/>
<evidence type="ECO:0000256" key="2">
    <source>
        <dbReference type="ARBA" id="ARBA00005876"/>
    </source>
</evidence>
<keyword evidence="4" id="KW-0735">Signal-anchor</keyword>
<dbReference type="Gene3D" id="1.25.40.180">
    <property type="match status" value="1"/>
</dbReference>
<dbReference type="PANTHER" id="PTHR11523">
    <property type="entry name" value="SODIUM/POTASSIUM-DEPENDENT ATPASE BETA SUBUNIT"/>
    <property type="match status" value="1"/>
</dbReference>
<evidence type="ECO:0000256" key="4">
    <source>
        <dbReference type="ARBA" id="ARBA00022968"/>
    </source>
</evidence>